<feature type="domain" description="Ferric siderophore reductase C-terminal" evidence="1">
    <location>
        <begin position="226"/>
        <end position="244"/>
    </location>
</feature>
<dbReference type="OrthoDB" id="2819999at2"/>
<reference evidence="2 3" key="1">
    <citation type="submission" date="2017-01" db="EMBL/GenBank/DDBJ databases">
        <title>Genome analysis of Paenibacillus selenitrireducens ES3-24.</title>
        <authorList>
            <person name="Xu D."/>
            <person name="Yao R."/>
            <person name="Zheng S."/>
        </authorList>
    </citation>
    <scope>NUCLEOTIDE SEQUENCE [LARGE SCALE GENOMIC DNA]</scope>
    <source>
        <strain evidence="2 3">ES3-24</strain>
    </source>
</reference>
<comment type="caution">
    <text evidence="2">The sequence shown here is derived from an EMBL/GenBank/DDBJ whole genome shotgun (WGS) entry which is preliminary data.</text>
</comment>
<evidence type="ECO:0000313" key="2">
    <source>
        <dbReference type="EMBL" id="OPA76169.1"/>
    </source>
</evidence>
<protein>
    <recommendedName>
        <fullName evidence="1">Ferric siderophore reductase C-terminal domain-containing protein</fullName>
    </recommendedName>
</protein>
<dbReference type="STRING" id="1324314.BVG16_18325"/>
<organism evidence="2 3">
    <name type="scientific">Paenibacillus selenitireducens</name>
    <dbReference type="NCBI Taxonomy" id="1324314"/>
    <lineage>
        <taxon>Bacteria</taxon>
        <taxon>Bacillati</taxon>
        <taxon>Bacillota</taxon>
        <taxon>Bacilli</taxon>
        <taxon>Bacillales</taxon>
        <taxon>Paenibacillaceae</taxon>
        <taxon>Paenibacillus</taxon>
    </lineage>
</organism>
<dbReference type="InterPro" id="IPR024726">
    <property type="entry name" value="FhuF_C"/>
</dbReference>
<dbReference type="EMBL" id="MSZX01000007">
    <property type="protein sequence ID" value="OPA76169.1"/>
    <property type="molecule type" value="Genomic_DNA"/>
</dbReference>
<dbReference type="Pfam" id="PF11575">
    <property type="entry name" value="FhuF_C"/>
    <property type="match status" value="1"/>
</dbReference>
<dbReference type="RefSeq" id="WP_078500367.1">
    <property type="nucleotide sequence ID" value="NZ_MSZX01000007.1"/>
</dbReference>
<proteinExistence type="predicted"/>
<accession>A0A1T2X8F3</accession>
<keyword evidence="3" id="KW-1185">Reference proteome</keyword>
<evidence type="ECO:0000259" key="1">
    <source>
        <dbReference type="Pfam" id="PF11575"/>
    </source>
</evidence>
<evidence type="ECO:0000313" key="3">
    <source>
        <dbReference type="Proteomes" id="UP000190188"/>
    </source>
</evidence>
<dbReference type="AlphaFoldDB" id="A0A1T2X8F3"/>
<sequence>MLNIPLTIYEKYTIYQEPQLDTLYEIELWKLAEKEGAREFAEAYAPHIKALSLDVTATYFTANFTRVITAFHYALWHDGLHIDLTLRNLTVRIVKHPKGFITLNFGLKKVQGAEVSLTDRKLQIISMQTAFYREEVRPLLESLASVVGISVGMLWGVIPTYFQYYHDLWFDEPMNELQRMQLASDMEVLHQLSPVVFGRVKNPMVAKFRYMESPYEPGEQIRMKNTCCLAYKTEGGDYCITCPRLNDTERTRRIEEYKAKQA</sequence>
<gene>
    <name evidence="2" type="ORF">BVG16_18325</name>
</gene>
<dbReference type="GO" id="GO:0051537">
    <property type="term" value="F:2 iron, 2 sulfur cluster binding"/>
    <property type="evidence" value="ECO:0007669"/>
    <property type="project" value="InterPro"/>
</dbReference>
<name>A0A1T2X8F3_9BACL</name>
<dbReference type="Proteomes" id="UP000190188">
    <property type="component" value="Unassembled WGS sequence"/>
</dbReference>